<dbReference type="PANTHER" id="PTHR16301:SF20">
    <property type="entry name" value="IMPACT FAMILY MEMBER YIGZ"/>
    <property type="match status" value="1"/>
</dbReference>
<comment type="similarity">
    <text evidence="1">Belongs to the IMPACT family.</text>
</comment>
<sequence>MNPDRPLRTLAEPAGYEEEIKKSRFVCAAARADDPEEARLFLESVKDPAATHNCWAYKIGSAYRFADDGEPGGTAGQPILRAIEGHGLDHVVVVVTRYFGGVKLGAGGLARAYGGVAAECLRRARILEIQPKRRLQVAIPYALSAKLYPILVAAGARRLGEAYASDHLVWEVEVDAARVGELETALRDASKGSVRVQPLE</sequence>
<feature type="domain" description="Impact N-terminal" evidence="2">
    <location>
        <begin position="21"/>
        <end position="121"/>
    </location>
</feature>
<evidence type="ECO:0000256" key="1">
    <source>
        <dbReference type="ARBA" id="ARBA00007665"/>
    </source>
</evidence>
<dbReference type="Gene3D" id="3.30.230.30">
    <property type="entry name" value="Impact, N-terminal domain"/>
    <property type="match status" value="1"/>
</dbReference>
<evidence type="ECO:0000259" key="2">
    <source>
        <dbReference type="Pfam" id="PF01205"/>
    </source>
</evidence>
<dbReference type="InterPro" id="IPR036956">
    <property type="entry name" value="Impact_N_sf"/>
</dbReference>
<dbReference type="eggNOG" id="COG1739">
    <property type="taxonomic scope" value="Bacteria"/>
</dbReference>
<dbReference type="RefSeq" id="WP_013457681.1">
    <property type="nucleotide sequence ID" value="NC_014761.1"/>
</dbReference>
<dbReference type="Pfam" id="PF01205">
    <property type="entry name" value="Impact_N"/>
    <property type="match status" value="1"/>
</dbReference>
<dbReference type="EMBL" id="CP002361">
    <property type="protein sequence ID" value="ADR36511.1"/>
    <property type="molecule type" value="Genomic_DNA"/>
</dbReference>
<name>E4U7R2_OCEP5</name>
<proteinExistence type="inferred from homology"/>
<evidence type="ECO:0000313" key="4">
    <source>
        <dbReference type="Proteomes" id="UP000008722"/>
    </source>
</evidence>
<evidence type="ECO:0000313" key="3">
    <source>
        <dbReference type="EMBL" id="ADR36511.1"/>
    </source>
</evidence>
<dbReference type="HOGENOM" id="CLU_083552_3_1_0"/>
<dbReference type="SUPFAM" id="SSF54980">
    <property type="entry name" value="EF-G C-terminal domain-like"/>
    <property type="match status" value="1"/>
</dbReference>
<accession>E4U7R2</accession>
<dbReference type="InterPro" id="IPR023582">
    <property type="entry name" value="Impact"/>
</dbReference>
<dbReference type="Gene3D" id="3.30.70.240">
    <property type="match status" value="1"/>
</dbReference>
<dbReference type="InterPro" id="IPR001498">
    <property type="entry name" value="Impact_N"/>
</dbReference>
<dbReference type="InterPro" id="IPR035647">
    <property type="entry name" value="EFG_III/V"/>
</dbReference>
<dbReference type="PROSITE" id="PS00910">
    <property type="entry name" value="UPF0029"/>
    <property type="match status" value="1"/>
</dbReference>
<reference evidence="4" key="1">
    <citation type="submission" date="2010-11" db="EMBL/GenBank/DDBJ databases">
        <title>The complete sequence of chromosome of Oceanithermus profundus DSM 14977.</title>
        <authorList>
            <consortium name="US DOE Joint Genome Institute (JGI-PGF)"/>
            <person name="Lucas S."/>
            <person name="Copeland A."/>
            <person name="Lapidus A."/>
            <person name="Bruce D."/>
            <person name="Goodwin L."/>
            <person name="Pitluck S."/>
            <person name="Kyrpides N."/>
            <person name="Mavromatis K."/>
            <person name="Pagani I."/>
            <person name="Ivanova N."/>
            <person name="Zhang X."/>
            <person name="Brettin T."/>
            <person name="Detter J.C."/>
            <person name="Tapia R."/>
            <person name="Han C."/>
            <person name="Land M."/>
            <person name="Hauser L."/>
            <person name="Markowitz V."/>
            <person name="Cheng J.-F."/>
            <person name="Hugenholtz P."/>
            <person name="Woyke T."/>
            <person name="Wu D."/>
            <person name="Tindall B."/>
            <person name="Faehnrich R."/>
            <person name="Brambilla E."/>
            <person name="Klenk H.-P."/>
            <person name="Eisen J.A."/>
        </authorList>
    </citation>
    <scope>NUCLEOTIDE SEQUENCE [LARGE SCALE GENOMIC DNA]</scope>
    <source>
        <strain evidence="4">DSM 14977 / NBRC 100410 / VKM B-2274 / 506</strain>
    </source>
</reference>
<protein>
    <submittedName>
        <fullName evidence="3">Uncharacterized protein family UPF0029, Impact, N-terminal protein</fullName>
    </submittedName>
</protein>
<dbReference type="AlphaFoldDB" id="E4U7R2"/>
<gene>
    <name evidence="3" type="ordered locus">Ocepr_1054</name>
</gene>
<organism evidence="3 4">
    <name type="scientific">Oceanithermus profundus (strain DSM 14977 / NBRC 100410 / VKM B-2274 / 506)</name>
    <dbReference type="NCBI Taxonomy" id="670487"/>
    <lineage>
        <taxon>Bacteria</taxon>
        <taxon>Thermotogati</taxon>
        <taxon>Deinococcota</taxon>
        <taxon>Deinococci</taxon>
        <taxon>Thermales</taxon>
        <taxon>Thermaceae</taxon>
        <taxon>Oceanithermus</taxon>
    </lineage>
</organism>
<dbReference type="InterPro" id="IPR020569">
    <property type="entry name" value="UPF0029_Impact_CS"/>
</dbReference>
<dbReference type="GO" id="GO:0005737">
    <property type="term" value="C:cytoplasm"/>
    <property type="evidence" value="ECO:0007669"/>
    <property type="project" value="TreeGrafter"/>
</dbReference>
<reference evidence="3 4" key="2">
    <citation type="journal article" date="2011" name="Stand. Genomic Sci.">
        <title>Complete genome sequence of Oceanithermus profundus type strain (506).</title>
        <authorList>
            <person name="Pati A."/>
            <person name="Zhang X."/>
            <person name="Lapidus A."/>
            <person name="Nolan M."/>
            <person name="Lucas S."/>
            <person name="Del Rio T.G."/>
            <person name="Tice H."/>
            <person name="Cheng J.F."/>
            <person name="Tapia R."/>
            <person name="Han C."/>
            <person name="Goodwin L."/>
            <person name="Pitluck S."/>
            <person name="Liolios K."/>
            <person name="Pagani I."/>
            <person name="Ivanova N."/>
            <person name="Mavromatis K."/>
            <person name="Chen A."/>
            <person name="Palaniappan K."/>
            <person name="Hauser L."/>
            <person name="Jeffries C.D."/>
            <person name="Brambilla E.M."/>
            <person name="Rohl A."/>
            <person name="Mwirichia R."/>
            <person name="Rohde M."/>
            <person name="Tindall B.J."/>
            <person name="Sikorski J."/>
            <person name="Wirth R."/>
            <person name="Goker M."/>
            <person name="Woyke T."/>
            <person name="Detter J.C."/>
            <person name="Bristow J."/>
            <person name="Eisen J.A."/>
            <person name="Markowitz V."/>
            <person name="Hugenholtz P."/>
            <person name="Kyrpides N.C."/>
            <person name="Klenk H.P."/>
            <person name="Land M."/>
        </authorList>
    </citation>
    <scope>NUCLEOTIDE SEQUENCE [LARGE SCALE GENOMIC DNA]</scope>
    <source>
        <strain evidence="4">DSM 14977 / NBRC 100410 / VKM B-2274 / 506</strain>
    </source>
</reference>
<dbReference type="KEGG" id="opr:Ocepr_1054"/>
<dbReference type="PANTHER" id="PTHR16301">
    <property type="entry name" value="IMPACT-RELATED"/>
    <property type="match status" value="1"/>
</dbReference>
<keyword evidence="4" id="KW-1185">Reference proteome</keyword>
<dbReference type="SUPFAM" id="SSF54211">
    <property type="entry name" value="Ribosomal protein S5 domain 2-like"/>
    <property type="match status" value="1"/>
</dbReference>
<dbReference type="Proteomes" id="UP000008722">
    <property type="component" value="Chromosome"/>
</dbReference>
<dbReference type="InterPro" id="IPR020568">
    <property type="entry name" value="Ribosomal_Su5_D2-typ_SF"/>
</dbReference>
<dbReference type="STRING" id="670487.Ocepr_1054"/>
<dbReference type="GO" id="GO:0006446">
    <property type="term" value="P:regulation of translational initiation"/>
    <property type="evidence" value="ECO:0007669"/>
    <property type="project" value="TreeGrafter"/>
</dbReference>